<dbReference type="SUPFAM" id="SSF52402">
    <property type="entry name" value="Adenine nucleotide alpha hydrolases-like"/>
    <property type="match status" value="2"/>
</dbReference>
<feature type="domain" description="UspA" evidence="2">
    <location>
        <begin position="1"/>
        <end position="141"/>
    </location>
</feature>
<dbReference type="PRINTS" id="PR01438">
    <property type="entry name" value="UNVRSLSTRESS"/>
</dbReference>
<gene>
    <name evidence="3" type="ORF">FOA19_23155</name>
</gene>
<name>A0A5B6T7E4_9BACT</name>
<protein>
    <submittedName>
        <fullName evidence="3">Universal stress protein</fullName>
    </submittedName>
</protein>
<keyword evidence="4" id="KW-1185">Reference proteome</keyword>
<evidence type="ECO:0000256" key="1">
    <source>
        <dbReference type="ARBA" id="ARBA00008791"/>
    </source>
</evidence>
<dbReference type="PANTHER" id="PTHR46268:SF6">
    <property type="entry name" value="UNIVERSAL STRESS PROTEIN UP12"/>
    <property type="match status" value="1"/>
</dbReference>
<dbReference type="AlphaFoldDB" id="A0A5B6T7E4"/>
<evidence type="ECO:0000313" key="3">
    <source>
        <dbReference type="EMBL" id="KAA3435945.1"/>
    </source>
</evidence>
<sequence>MKTIIAPTDFSDNATNAVRYAAALAHQVKAKLVIVHIINLPSTPIEYGTPFLPCVQLEEGYAQELNRLSKGLQLSHGFGLEIETDCQYGHFLANLNETVKAKAADLVVMGTKGVTNFLDKLMGTNTSLFIRMMACPVLAIPSDAVFSGIRNIAYASGFDCGETIPLQRLFRIAEPLQAEVSIINVQTESQSNIFCDNHVIRDIAKNFPDKDLSIAQIQGKDIVGGLHQFMQDKQAEVLAVSIHMRSFFESLFHRSISGQLIASPSLPLLALPDKPYRKLYLKAKTEEIILEPAE</sequence>
<dbReference type="InterPro" id="IPR006015">
    <property type="entry name" value="Universal_stress_UspA"/>
</dbReference>
<reference evidence="3 4" key="1">
    <citation type="submission" date="2019-07" db="EMBL/GenBank/DDBJ databases">
        <title>Rufibacter sp. nov., isolated from lake sediment.</title>
        <authorList>
            <person name="Qu J.-H."/>
        </authorList>
    </citation>
    <scope>NUCLEOTIDE SEQUENCE [LARGE SCALE GENOMIC DNA]</scope>
    <source>
        <strain evidence="3 4">NBS58-1</strain>
    </source>
</reference>
<dbReference type="RefSeq" id="WP_149093259.1">
    <property type="nucleotide sequence ID" value="NZ_VKKY01000005.1"/>
</dbReference>
<dbReference type="Gene3D" id="3.40.50.12370">
    <property type="match status" value="1"/>
</dbReference>
<comment type="similarity">
    <text evidence="1">Belongs to the universal stress protein A family.</text>
</comment>
<dbReference type="EMBL" id="VKKY01000005">
    <property type="protein sequence ID" value="KAA3435945.1"/>
    <property type="molecule type" value="Genomic_DNA"/>
</dbReference>
<dbReference type="InterPro" id="IPR006016">
    <property type="entry name" value="UspA"/>
</dbReference>
<organism evidence="3 4">
    <name type="scientific">Rufibacter hautae</name>
    <dbReference type="NCBI Taxonomy" id="2595005"/>
    <lineage>
        <taxon>Bacteria</taxon>
        <taxon>Pseudomonadati</taxon>
        <taxon>Bacteroidota</taxon>
        <taxon>Cytophagia</taxon>
        <taxon>Cytophagales</taxon>
        <taxon>Hymenobacteraceae</taxon>
        <taxon>Rufibacter</taxon>
    </lineage>
</organism>
<dbReference type="Proteomes" id="UP000324133">
    <property type="component" value="Unassembled WGS sequence"/>
</dbReference>
<dbReference type="Pfam" id="PF00582">
    <property type="entry name" value="Usp"/>
    <property type="match status" value="1"/>
</dbReference>
<comment type="caution">
    <text evidence="3">The sequence shown here is derived from an EMBL/GenBank/DDBJ whole genome shotgun (WGS) entry which is preliminary data.</text>
</comment>
<dbReference type="OrthoDB" id="1522603at2"/>
<dbReference type="PANTHER" id="PTHR46268">
    <property type="entry name" value="STRESS RESPONSE PROTEIN NHAX"/>
    <property type="match status" value="1"/>
</dbReference>
<evidence type="ECO:0000313" key="4">
    <source>
        <dbReference type="Proteomes" id="UP000324133"/>
    </source>
</evidence>
<evidence type="ECO:0000259" key="2">
    <source>
        <dbReference type="Pfam" id="PF00582"/>
    </source>
</evidence>
<dbReference type="CDD" id="cd00293">
    <property type="entry name" value="USP-like"/>
    <property type="match status" value="1"/>
</dbReference>
<proteinExistence type="inferred from homology"/>
<accession>A0A5B6T7E4</accession>